<evidence type="ECO:0000256" key="1">
    <source>
        <dbReference type="SAM" id="MobiDB-lite"/>
    </source>
</evidence>
<evidence type="ECO:0000313" key="3">
    <source>
        <dbReference type="Proteomes" id="UP001501638"/>
    </source>
</evidence>
<organism evidence="2 3">
    <name type="scientific">Streptomyces macrosporus</name>
    <dbReference type="NCBI Taxonomy" id="44032"/>
    <lineage>
        <taxon>Bacteria</taxon>
        <taxon>Bacillati</taxon>
        <taxon>Actinomycetota</taxon>
        <taxon>Actinomycetes</taxon>
        <taxon>Kitasatosporales</taxon>
        <taxon>Streptomycetaceae</taxon>
        <taxon>Streptomyces</taxon>
    </lineage>
</organism>
<dbReference type="Proteomes" id="UP001501638">
    <property type="component" value="Unassembled WGS sequence"/>
</dbReference>
<sequence>MYTLLTVEEPSPEKLASVLAECFRTDPETVEVSGADADPDTRAWDALVSCEYEVLRGDVAWSLSLHARDGVPDRPDEPELARRPAGSAGTGSTRWRCPSPGCRACASR</sequence>
<keyword evidence="3" id="KW-1185">Reference proteome</keyword>
<proteinExistence type="predicted"/>
<feature type="compositionally biased region" description="Basic and acidic residues" evidence="1">
    <location>
        <begin position="68"/>
        <end position="82"/>
    </location>
</feature>
<protein>
    <submittedName>
        <fullName evidence="2">Uncharacterized protein</fullName>
    </submittedName>
</protein>
<gene>
    <name evidence="2" type="ORF">GCM10010405_11580</name>
</gene>
<dbReference type="EMBL" id="BAAASZ010000008">
    <property type="protein sequence ID" value="GAA2430433.1"/>
    <property type="molecule type" value="Genomic_DNA"/>
</dbReference>
<comment type="caution">
    <text evidence="2">The sequence shown here is derived from an EMBL/GenBank/DDBJ whole genome shotgun (WGS) entry which is preliminary data.</text>
</comment>
<name>A0ABP5WQF4_9ACTN</name>
<reference evidence="3" key="1">
    <citation type="journal article" date="2019" name="Int. J. Syst. Evol. Microbiol.">
        <title>The Global Catalogue of Microorganisms (GCM) 10K type strain sequencing project: providing services to taxonomists for standard genome sequencing and annotation.</title>
        <authorList>
            <consortium name="The Broad Institute Genomics Platform"/>
            <consortium name="The Broad Institute Genome Sequencing Center for Infectious Disease"/>
            <person name="Wu L."/>
            <person name="Ma J."/>
        </authorList>
    </citation>
    <scope>NUCLEOTIDE SEQUENCE [LARGE SCALE GENOMIC DNA]</scope>
    <source>
        <strain evidence="3">JCM 6305</strain>
    </source>
</reference>
<feature type="region of interest" description="Disordered" evidence="1">
    <location>
        <begin position="68"/>
        <end position="108"/>
    </location>
</feature>
<accession>A0ABP5WQF4</accession>
<evidence type="ECO:0000313" key="2">
    <source>
        <dbReference type="EMBL" id="GAA2430433.1"/>
    </source>
</evidence>